<dbReference type="SUPFAM" id="SSF56112">
    <property type="entry name" value="Protein kinase-like (PK-like)"/>
    <property type="match status" value="1"/>
</dbReference>
<sequence length="527" mass="61183">MLLVTRPRIPIRCQWLRNLHRHKVPGRVIPGTSAIQSHSFSQLQTFYPDDHEFFRYTSGRWLRNEEHERSIRYMRFDVNELCKIASNSCGAEKCVGMKKVDESGYNRVFLLHFDNGREAVARIPFPNLGPPHLLTASEVATLDFVRNAMSIPAPKVLAWNSRAESTPVGTEFIILEREDLVGYPHTTKIFADESMENEMTRKFAIGPHMSAVLWREERDRIDVDRGPWNTSSEYVTGLVRYQQGWLQHFPKPRRLDDPTYRSAVDNDPKNHIEVLEQCLKVMPHLTPINYSWPAIWHPDLRGENIFVTKDAPHTISGIINWKFAGIGPFFLQMKVPEAFDYNGSRVELPAWDDDTGKVKLPDDFESLPDSEKKLVKKEQFEACVHRVFKDATKKHNPSMHALLFHRDFSLMTGMFRCALDSWSWGLAELHMYLLVLSENWENIAVDDGDCPLRYSDEENMRIFSEFRRGHVYHRSGSILCERIGCDDYGRVRDEDYDTARALIKQLKPGWIPEDRGGPYLFETEHES</sequence>
<dbReference type="GO" id="GO:0005739">
    <property type="term" value="C:mitochondrion"/>
    <property type="evidence" value="ECO:0007669"/>
    <property type="project" value="TreeGrafter"/>
</dbReference>
<gene>
    <name evidence="1" type="ORF">SCHPADRAFT_984297</name>
</gene>
<name>A0A0H2RCS6_9AGAM</name>
<protein>
    <recommendedName>
        <fullName evidence="3">Aminoglycoside phosphotransferase domain-containing protein</fullName>
    </recommendedName>
</protein>
<organism evidence="1 2">
    <name type="scientific">Schizopora paradoxa</name>
    <dbReference type="NCBI Taxonomy" id="27342"/>
    <lineage>
        <taxon>Eukaryota</taxon>
        <taxon>Fungi</taxon>
        <taxon>Dikarya</taxon>
        <taxon>Basidiomycota</taxon>
        <taxon>Agaricomycotina</taxon>
        <taxon>Agaricomycetes</taxon>
        <taxon>Hymenochaetales</taxon>
        <taxon>Schizoporaceae</taxon>
        <taxon>Schizopora</taxon>
    </lineage>
</organism>
<accession>A0A0H2RCS6</accession>
<evidence type="ECO:0000313" key="1">
    <source>
        <dbReference type="EMBL" id="KLO07313.1"/>
    </source>
</evidence>
<dbReference type="InterPro" id="IPR051035">
    <property type="entry name" value="Mito_inheritance_9"/>
</dbReference>
<dbReference type="EMBL" id="KQ086147">
    <property type="protein sequence ID" value="KLO07313.1"/>
    <property type="molecule type" value="Genomic_DNA"/>
</dbReference>
<dbReference type="InParanoid" id="A0A0H2RCS6"/>
<keyword evidence="2" id="KW-1185">Reference proteome</keyword>
<dbReference type="PANTHER" id="PTHR36091">
    <property type="entry name" value="ALTERED INHERITANCE OF MITOCHONDRIA PROTEIN 9, MITOCHONDRIAL"/>
    <property type="match status" value="1"/>
</dbReference>
<dbReference type="AlphaFoldDB" id="A0A0H2RCS6"/>
<dbReference type="InterPro" id="IPR011009">
    <property type="entry name" value="Kinase-like_dom_sf"/>
</dbReference>
<dbReference type="STRING" id="27342.A0A0H2RCS6"/>
<dbReference type="Proteomes" id="UP000053477">
    <property type="component" value="Unassembled WGS sequence"/>
</dbReference>
<evidence type="ECO:0000313" key="2">
    <source>
        <dbReference type="Proteomes" id="UP000053477"/>
    </source>
</evidence>
<dbReference type="PANTHER" id="PTHR36091:SF2">
    <property type="entry name" value="AMINOGLYCOSIDE PHOSPHOTRANSFERASE DOMAIN-CONTAINING PROTEIN"/>
    <property type="match status" value="1"/>
</dbReference>
<proteinExistence type="predicted"/>
<dbReference type="OrthoDB" id="2785096at2759"/>
<reference evidence="1 2" key="1">
    <citation type="submission" date="2015-04" db="EMBL/GenBank/DDBJ databases">
        <title>Complete genome sequence of Schizopora paradoxa KUC8140, a cosmopolitan wood degrader in East Asia.</title>
        <authorList>
            <consortium name="DOE Joint Genome Institute"/>
            <person name="Min B."/>
            <person name="Park H."/>
            <person name="Jang Y."/>
            <person name="Kim J.-J."/>
            <person name="Kim K.H."/>
            <person name="Pangilinan J."/>
            <person name="Lipzen A."/>
            <person name="Riley R."/>
            <person name="Grigoriev I.V."/>
            <person name="Spatafora J.W."/>
            <person name="Choi I.-G."/>
        </authorList>
    </citation>
    <scope>NUCLEOTIDE SEQUENCE [LARGE SCALE GENOMIC DNA]</scope>
    <source>
        <strain evidence="1 2">KUC8140</strain>
    </source>
</reference>
<evidence type="ECO:0008006" key="3">
    <source>
        <dbReference type="Google" id="ProtNLM"/>
    </source>
</evidence>